<feature type="transmembrane region" description="Helical" evidence="7">
    <location>
        <begin position="12"/>
        <end position="31"/>
    </location>
</feature>
<evidence type="ECO:0000256" key="6">
    <source>
        <dbReference type="ARBA" id="ARBA00023136"/>
    </source>
</evidence>
<dbReference type="InterPro" id="IPR035906">
    <property type="entry name" value="MetI-like_sf"/>
</dbReference>
<accession>W4MFG9</accession>
<dbReference type="Pfam" id="PF19300">
    <property type="entry name" value="BPD_transp_1_N"/>
    <property type="match status" value="1"/>
</dbReference>
<evidence type="ECO:0000256" key="2">
    <source>
        <dbReference type="ARBA" id="ARBA00022448"/>
    </source>
</evidence>
<feature type="transmembrane region" description="Helical" evidence="7">
    <location>
        <begin position="173"/>
        <end position="192"/>
    </location>
</feature>
<dbReference type="PATRIC" id="fig|1429439.4.peg.980"/>
<dbReference type="Gene3D" id="1.10.3720.10">
    <property type="entry name" value="MetI-like"/>
    <property type="match status" value="1"/>
</dbReference>
<dbReference type="Proteomes" id="UP000019140">
    <property type="component" value="Unassembled WGS sequence"/>
</dbReference>
<gene>
    <name evidence="9" type="ORF">ETSY2_05750</name>
</gene>
<feature type="transmembrane region" description="Helical" evidence="7">
    <location>
        <begin position="135"/>
        <end position="161"/>
    </location>
</feature>
<dbReference type="CDD" id="cd06261">
    <property type="entry name" value="TM_PBP2"/>
    <property type="match status" value="1"/>
</dbReference>
<comment type="similarity">
    <text evidence="7">Belongs to the binding-protein-dependent transport system permease family.</text>
</comment>
<dbReference type="PANTHER" id="PTHR43163:SF6">
    <property type="entry name" value="DIPEPTIDE TRANSPORT SYSTEM PERMEASE PROTEIN DPPB-RELATED"/>
    <property type="match status" value="1"/>
</dbReference>
<evidence type="ECO:0000256" key="3">
    <source>
        <dbReference type="ARBA" id="ARBA00022475"/>
    </source>
</evidence>
<protein>
    <submittedName>
        <fullName evidence="9">Glutathione ABC transporter permease</fullName>
    </submittedName>
</protein>
<dbReference type="PANTHER" id="PTHR43163">
    <property type="entry name" value="DIPEPTIDE TRANSPORT SYSTEM PERMEASE PROTEIN DPPB-RELATED"/>
    <property type="match status" value="1"/>
</dbReference>
<dbReference type="InterPro" id="IPR000515">
    <property type="entry name" value="MetI-like"/>
</dbReference>
<feature type="transmembrane region" description="Helical" evidence="7">
    <location>
        <begin position="227"/>
        <end position="253"/>
    </location>
</feature>
<organism evidence="9 10">
    <name type="scientific">Candidatus Entotheonella gemina</name>
    <dbReference type="NCBI Taxonomy" id="1429439"/>
    <lineage>
        <taxon>Bacteria</taxon>
        <taxon>Pseudomonadati</taxon>
        <taxon>Nitrospinota/Tectimicrobiota group</taxon>
        <taxon>Candidatus Tectimicrobiota</taxon>
        <taxon>Candidatus Entotheonellia</taxon>
        <taxon>Candidatus Entotheonellales</taxon>
        <taxon>Candidatus Entotheonellaceae</taxon>
        <taxon>Candidatus Entotheonella</taxon>
    </lineage>
</organism>
<keyword evidence="4 7" id="KW-0812">Transmembrane</keyword>
<proteinExistence type="inferred from homology"/>
<keyword evidence="3" id="KW-1003">Cell membrane</keyword>
<reference evidence="9 10" key="1">
    <citation type="journal article" date="2014" name="Nature">
        <title>An environmental bacterial taxon with a large and distinct metabolic repertoire.</title>
        <authorList>
            <person name="Wilson M.C."/>
            <person name="Mori T."/>
            <person name="Ruckert C."/>
            <person name="Uria A.R."/>
            <person name="Helf M.J."/>
            <person name="Takada K."/>
            <person name="Gernert C."/>
            <person name="Steffens U.A."/>
            <person name="Heycke N."/>
            <person name="Schmitt S."/>
            <person name="Rinke C."/>
            <person name="Helfrich E.J."/>
            <person name="Brachmann A.O."/>
            <person name="Gurgui C."/>
            <person name="Wakimoto T."/>
            <person name="Kracht M."/>
            <person name="Crusemann M."/>
            <person name="Hentschel U."/>
            <person name="Abe I."/>
            <person name="Matsunaga S."/>
            <person name="Kalinowski J."/>
            <person name="Takeyama H."/>
            <person name="Piel J."/>
        </authorList>
    </citation>
    <scope>NUCLEOTIDE SEQUENCE [LARGE SCALE GENOMIC DNA]</scope>
    <source>
        <strain evidence="10">TSY2</strain>
    </source>
</reference>
<feature type="domain" description="ABC transmembrane type-1" evidence="8">
    <location>
        <begin position="95"/>
        <end position="292"/>
    </location>
</feature>
<dbReference type="GO" id="GO:0055085">
    <property type="term" value="P:transmembrane transport"/>
    <property type="evidence" value="ECO:0007669"/>
    <property type="project" value="InterPro"/>
</dbReference>
<dbReference type="HOGENOM" id="CLU_036879_0_0_7"/>
<keyword evidence="2 7" id="KW-0813">Transport</keyword>
<dbReference type="SUPFAM" id="SSF161098">
    <property type="entry name" value="MetI-like"/>
    <property type="match status" value="1"/>
</dbReference>
<dbReference type="GO" id="GO:0005886">
    <property type="term" value="C:plasma membrane"/>
    <property type="evidence" value="ECO:0007669"/>
    <property type="project" value="UniProtKB-SubCell"/>
</dbReference>
<comment type="caution">
    <text evidence="9">The sequence shown here is derived from an EMBL/GenBank/DDBJ whole genome shotgun (WGS) entry which is preliminary data.</text>
</comment>
<evidence type="ECO:0000256" key="1">
    <source>
        <dbReference type="ARBA" id="ARBA00004651"/>
    </source>
</evidence>
<evidence type="ECO:0000256" key="4">
    <source>
        <dbReference type="ARBA" id="ARBA00022692"/>
    </source>
</evidence>
<keyword evidence="10" id="KW-1185">Reference proteome</keyword>
<dbReference type="AlphaFoldDB" id="W4MFG9"/>
<evidence type="ECO:0000256" key="5">
    <source>
        <dbReference type="ARBA" id="ARBA00022989"/>
    </source>
</evidence>
<evidence type="ECO:0000313" key="9">
    <source>
        <dbReference type="EMBL" id="ETX08387.1"/>
    </source>
</evidence>
<feature type="transmembrane region" description="Helical" evidence="7">
    <location>
        <begin position="101"/>
        <end position="123"/>
    </location>
</feature>
<evidence type="ECO:0000256" key="7">
    <source>
        <dbReference type="RuleBase" id="RU363032"/>
    </source>
</evidence>
<keyword evidence="5 7" id="KW-1133">Transmembrane helix</keyword>
<name>W4MFG9_9BACT</name>
<keyword evidence="6 7" id="KW-0472">Membrane</keyword>
<feature type="transmembrane region" description="Helical" evidence="7">
    <location>
        <begin position="273"/>
        <end position="299"/>
    </location>
</feature>
<comment type="subcellular location">
    <subcellularLocation>
        <location evidence="1 7">Cell membrane</location>
        <topology evidence="1 7">Multi-pass membrane protein</topology>
    </subcellularLocation>
</comment>
<dbReference type="Pfam" id="PF00528">
    <property type="entry name" value="BPD_transp_1"/>
    <property type="match status" value="1"/>
</dbReference>
<sequence length="306" mass="33572">MQQYIARRGLQSLLALWVMSLVVFSLARISGNPLDVLLPLEAGPEEYAVVARHWGLDQPLYVQYGIFLGNALRGDFGNSWLWQGHTVMSLVMQRLPATLELAGIALAISLALALPIGVVAAVMKDTPVDSMAKTIALLGQSLPAFWLGIVLMWIFAVKLGWLPPSGNDGLQSIILPAITLGWFQVAAVMRLVRSSMLEVLDSEFVKLARIKGLPEWKVIWKHCLRNAAIAPLTFFGITAGVLMTGSVVTETVFSWPGIGLLIVDAVRARDFHVVQAVIIIFAGIFIAINLVVDVLYAYLDPRIQYR</sequence>
<dbReference type="EMBL" id="AZHX01000235">
    <property type="protein sequence ID" value="ETX08387.1"/>
    <property type="molecule type" value="Genomic_DNA"/>
</dbReference>
<evidence type="ECO:0000313" key="10">
    <source>
        <dbReference type="Proteomes" id="UP000019140"/>
    </source>
</evidence>
<evidence type="ECO:0000259" key="8">
    <source>
        <dbReference type="PROSITE" id="PS50928"/>
    </source>
</evidence>
<dbReference type="InterPro" id="IPR045621">
    <property type="entry name" value="BPD_transp_1_N"/>
</dbReference>
<dbReference type="PROSITE" id="PS50928">
    <property type="entry name" value="ABC_TM1"/>
    <property type="match status" value="1"/>
</dbReference>